<dbReference type="RefSeq" id="WP_091178610.1">
    <property type="nucleotide sequence ID" value="NZ_FOFA01000003.1"/>
</dbReference>
<dbReference type="STRING" id="1036181.SAMN05421756_1037"/>
<dbReference type="Gene3D" id="3.40.1190.20">
    <property type="match status" value="1"/>
</dbReference>
<comment type="similarity">
    <text evidence="6">Belongs to the NnrD/CARKD family.</text>
</comment>
<organism evidence="8 9">
    <name type="scientific">Microlunatus flavus</name>
    <dbReference type="NCBI Taxonomy" id="1036181"/>
    <lineage>
        <taxon>Bacteria</taxon>
        <taxon>Bacillati</taxon>
        <taxon>Actinomycetota</taxon>
        <taxon>Actinomycetes</taxon>
        <taxon>Propionibacteriales</taxon>
        <taxon>Propionibacteriaceae</taxon>
        <taxon>Microlunatus</taxon>
    </lineage>
</organism>
<feature type="binding site" evidence="6">
    <location>
        <position position="45"/>
    </location>
    <ligand>
        <name>(6S)-NADPHX</name>
        <dbReference type="ChEBI" id="CHEBI:64076"/>
    </ligand>
</feature>
<dbReference type="OrthoDB" id="9806925at2"/>
<comment type="caution">
    <text evidence="6">Lacks conserved residue(s) required for the propagation of feature annotation.</text>
</comment>
<keyword evidence="4 6" id="KW-0520">NAD</keyword>
<comment type="function">
    <text evidence="6">Catalyzes the dehydration of the S-form of NAD(P)HX at the expense of ADP, which is converted to AMP. Together with NAD(P)HX epimerase, which catalyzes the epimerization of the S- and R-forms, the enzyme allows the repair of both epimers of NAD(P)HX, a damaged form of NAD(P)H that is a result of enzymatic or heat-dependent hydration.</text>
</comment>
<feature type="binding site" evidence="6">
    <location>
        <position position="116"/>
    </location>
    <ligand>
        <name>(6S)-NADPHX</name>
        <dbReference type="ChEBI" id="CHEBI:64076"/>
    </ligand>
</feature>
<dbReference type="Pfam" id="PF01256">
    <property type="entry name" value="Carb_kinase"/>
    <property type="match status" value="1"/>
</dbReference>
<proteinExistence type="inferred from homology"/>
<dbReference type="PROSITE" id="PS51383">
    <property type="entry name" value="YJEF_C_3"/>
    <property type="match status" value="1"/>
</dbReference>
<dbReference type="GO" id="GO:0005524">
    <property type="term" value="F:ATP binding"/>
    <property type="evidence" value="ECO:0007669"/>
    <property type="project" value="UniProtKB-KW"/>
</dbReference>
<keyword evidence="2 6" id="KW-0067">ATP-binding</keyword>
<dbReference type="HAMAP" id="MF_01965">
    <property type="entry name" value="NADHX_dehydratase"/>
    <property type="match status" value="1"/>
</dbReference>
<evidence type="ECO:0000256" key="2">
    <source>
        <dbReference type="ARBA" id="ARBA00022840"/>
    </source>
</evidence>
<dbReference type="GO" id="GO:0052855">
    <property type="term" value="F:ADP-dependent NAD(P)H-hydrate dehydratase activity"/>
    <property type="evidence" value="ECO:0007669"/>
    <property type="project" value="UniProtKB-UniRule"/>
</dbReference>
<evidence type="ECO:0000256" key="5">
    <source>
        <dbReference type="ARBA" id="ARBA00023239"/>
    </source>
</evidence>
<protein>
    <recommendedName>
        <fullName evidence="6">ADP-dependent (S)-NAD(P)H-hydrate dehydratase</fullName>
        <ecNumber evidence="6">4.2.1.136</ecNumber>
    </recommendedName>
    <alternativeName>
        <fullName evidence="6">ADP-dependent NAD(P)HX dehydratase</fullName>
    </alternativeName>
</protein>
<dbReference type="EC" id="4.2.1.136" evidence="6"/>
<keyword evidence="5 6" id="KW-0456">Lyase</keyword>
<dbReference type="NCBIfam" id="TIGR00196">
    <property type="entry name" value="yjeF_cterm"/>
    <property type="match status" value="1"/>
</dbReference>
<feature type="domain" description="YjeF C-terminal" evidence="7">
    <location>
        <begin position="10"/>
        <end position="288"/>
    </location>
</feature>
<comment type="subunit">
    <text evidence="6">Homotetramer.</text>
</comment>
<feature type="binding site" evidence="6">
    <location>
        <position position="228"/>
    </location>
    <ligand>
        <name>AMP</name>
        <dbReference type="ChEBI" id="CHEBI:456215"/>
    </ligand>
</feature>
<evidence type="ECO:0000313" key="9">
    <source>
        <dbReference type="Proteomes" id="UP000198504"/>
    </source>
</evidence>
<evidence type="ECO:0000256" key="3">
    <source>
        <dbReference type="ARBA" id="ARBA00022857"/>
    </source>
</evidence>
<dbReference type="GO" id="GO:0110051">
    <property type="term" value="P:metabolite repair"/>
    <property type="evidence" value="ECO:0007669"/>
    <property type="project" value="TreeGrafter"/>
</dbReference>
<keyword evidence="3 6" id="KW-0521">NADP</keyword>
<reference evidence="9" key="1">
    <citation type="submission" date="2016-10" db="EMBL/GenBank/DDBJ databases">
        <authorList>
            <person name="Varghese N."/>
            <person name="Submissions S."/>
        </authorList>
    </citation>
    <scope>NUCLEOTIDE SEQUENCE [LARGE SCALE GENOMIC DNA]</scope>
    <source>
        <strain evidence="9">CGMCC 4.6856</strain>
    </source>
</reference>
<keyword evidence="8" id="KW-0808">Transferase</keyword>
<gene>
    <name evidence="6" type="primary">nnrD</name>
    <name evidence="8" type="ORF">SAMN05421756_1037</name>
</gene>
<evidence type="ECO:0000256" key="6">
    <source>
        <dbReference type="HAMAP-Rule" id="MF_01965"/>
    </source>
</evidence>
<dbReference type="GO" id="GO:0016301">
    <property type="term" value="F:kinase activity"/>
    <property type="evidence" value="ECO:0007669"/>
    <property type="project" value="UniProtKB-KW"/>
</dbReference>
<dbReference type="GO" id="GO:0046496">
    <property type="term" value="P:nicotinamide nucleotide metabolic process"/>
    <property type="evidence" value="ECO:0007669"/>
    <property type="project" value="UniProtKB-UniRule"/>
</dbReference>
<evidence type="ECO:0000313" key="8">
    <source>
        <dbReference type="EMBL" id="SEQ27408.1"/>
    </source>
</evidence>
<accession>A0A1H9EQX7</accession>
<dbReference type="CDD" id="cd01171">
    <property type="entry name" value="YXKO-related"/>
    <property type="match status" value="1"/>
</dbReference>
<dbReference type="PANTHER" id="PTHR12592">
    <property type="entry name" value="ATP-DEPENDENT (S)-NAD(P)H-HYDRATE DEHYDRATASE FAMILY MEMBER"/>
    <property type="match status" value="1"/>
</dbReference>
<comment type="catalytic activity">
    <reaction evidence="6">
        <text>(6S)-NADPHX + ADP = AMP + phosphate + NADPH + H(+)</text>
        <dbReference type="Rhea" id="RHEA:32235"/>
        <dbReference type="ChEBI" id="CHEBI:15378"/>
        <dbReference type="ChEBI" id="CHEBI:43474"/>
        <dbReference type="ChEBI" id="CHEBI:57783"/>
        <dbReference type="ChEBI" id="CHEBI:64076"/>
        <dbReference type="ChEBI" id="CHEBI:456215"/>
        <dbReference type="ChEBI" id="CHEBI:456216"/>
        <dbReference type="EC" id="4.2.1.136"/>
    </reaction>
</comment>
<evidence type="ECO:0000256" key="1">
    <source>
        <dbReference type="ARBA" id="ARBA00022741"/>
    </source>
</evidence>
<keyword evidence="1 6" id="KW-0547">Nucleotide-binding</keyword>
<keyword evidence="9" id="KW-1185">Reference proteome</keyword>
<name>A0A1H9EQX7_9ACTN</name>
<dbReference type="Proteomes" id="UP000198504">
    <property type="component" value="Unassembled WGS sequence"/>
</dbReference>
<dbReference type="AlphaFoldDB" id="A0A1H9EQX7"/>
<dbReference type="SUPFAM" id="SSF53613">
    <property type="entry name" value="Ribokinase-like"/>
    <property type="match status" value="1"/>
</dbReference>
<comment type="catalytic activity">
    <reaction evidence="6">
        <text>(6S)-NADHX + ADP = AMP + phosphate + NADH + H(+)</text>
        <dbReference type="Rhea" id="RHEA:32223"/>
        <dbReference type="ChEBI" id="CHEBI:15378"/>
        <dbReference type="ChEBI" id="CHEBI:43474"/>
        <dbReference type="ChEBI" id="CHEBI:57945"/>
        <dbReference type="ChEBI" id="CHEBI:64074"/>
        <dbReference type="ChEBI" id="CHEBI:456215"/>
        <dbReference type="ChEBI" id="CHEBI:456216"/>
        <dbReference type="EC" id="4.2.1.136"/>
    </reaction>
</comment>
<dbReference type="GO" id="GO:0052856">
    <property type="term" value="F:NAD(P)HX epimerase activity"/>
    <property type="evidence" value="ECO:0007669"/>
    <property type="project" value="TreeGrafter"/>
</dbReference>
<dbReference type="InterPro" id="IPR029056">
    <property type="entry name" value="Ribokinase-like"/>
</dbReference>
<comment type="cofactor">
    <cofactor evidence="6">
        <name>Mg(2+)</name>
        <dbReference type="ChEBI" id="CHEBI:18420"/>
    </cofactor>
</comment>
<keyword evidence="8" id="KW-0418">Kinase</keyword>
<dbReference type="InterPro" id="IPR000631">
    <property type="entry name" value="CARKD"/>
</dbReference>
<dbReference type="PANTHER" id="PTHR12592:SF0">
    <property type="entry name" value="ATP-DEPENDENT (S)-NAD(P)H-HYDRATE DEHYDRATASE"/>
    <property type="match status" value="1"/>
</dbReference>
<sequence length="290" mass="28956">MPPTSPVRDLTPTLLREWSLPSVGDSKYSRGQVLVVGGAARTPGAAQLAGLAALRVGAGHLTLAVADAVATAMAVATPEAGVIGLPQDGKGSVTGEGVGLLEDDLGSADVVVIGPGLDDAELTADLLKGALPLLGDDTWLVLDAYALGVLPGMKDAVAPFAGRLVLTPNSSEGGRLLGRDLDDLEADVPEIARTYGAVVSCQTLVADPDGACWRTGAGQIGLATSGSGDVLAGAVAGLLARGTEPLQAVCWASHTHAAAGDRLAAAVGRLGFLASELLAELPRVLVELGA</sequence>
<evidence type="ECO:0000256" key="4">
    <source>
        <dbReference type="ARBA" id="ARBA00023027"/>
    </source>
</evidence>
<dbReference type="EMBL" id="FOFA01000003">
    <property type="protein sequence ID" value="SEQ27408.1"/>
    <property type="molecule type" value="Genomic_DNA"/>
</dbReference>
<feature type="binding site" evidence="6">
    <location>
        <position position="229"/>
    </location>
    <ligand>
        <name>(6S)-NADPHX</name>
        <dbReference type="ChEBI" id="CHEBI:64076"/>
    </ligand>
</feature>
<evidence type="ECO:0000259" key="7">
    <source>
        <dbReference type="PROSITE" id="PS51383"/>
    </source>
</evidence>